<dbReference type="GO" id="GO:0007059">
    <property type="term" value="P:chromosome segregation"/>
    <property type="evidence" value="ECO:0007669"/>
    <property type="project" value="TreeGrafter"/>
</dbReference>
<dbReference type="AlphaFoldDB" id="A0AA86SVV8"/>
<keyword evidence="2" id="KW-0808">Transferase</keyword>
<dbReference type="GO" id="GO:0004674">
    <property type="term" value="F:protein serine/threonine kinase activity"/>
    <property type="evidence" value="ECO:0007669"/>
    <property type="project" value="UniProtKB-KW"/>
</dbReference>
<feature type="domain" description="Protein kinase" evidence="7">
    <location>
        <begin position="32"/>
        <end position="283"/>
    </location>
</feature>
<feature type="compositionally biased region" description="Polar residues" evidence="6">
    <location>
        <begin position="82"/>
        <end position="91"/>
    </location>
</feature>
<keyword evidence="9" id="KW-1185">Reference proteome</keyword>
<dbReference type="GO" id="GO:0005634">
    <property type="term" value="C:nucleus"/>
    <property type="evidence" value="ECO:0007669"/>
    <property type="project" value="TreeGrafter"/>
</dbReference>
<evidence type="ECO:0000313" key="8">
    <source>
        <dbReference type="EMBL" id="CAJ1971839.1"/>
    </source>
</evidence>
<dbReference type="Pfam" id="PF00069">
    <property type="entry name" value="Pkinase"/>
    <property type="match status" value="1"/>
</dbReference>
<dbReference type="PROSITE" id="PS50011">
    <property type="entry name" value="PROTEIN_KINASE_DOM"/>
    <property type="match status" value="1"/>
</dbReference>
<dbReference type="GO" id="GO:0005524">
    <property type="term" value="F:ATP binding"/>
    <property type="evidence" value="ECO:0007669"/>
    <property type="project" value="UniProtKB-KW"/>
</dbReference>
<dbReference type="GO" id="GO:0007094">
    <property type="term" value="P:mitotic spindle assembly checkpoint signaling"/>
    <property type="evidence" value="ECO:0007669"/>
    <property type="project" value="TreeGrafter"/>
</dbReference>
<feature type="compositionally biased region" description="Low complexity" evidence="6">
    <location>
        <begin position="8"/>
        <end position="22"/>
    </location>
</feature>
<evidence type="ECO:0000313" key="9">
    <source>
        <dbReference type="Proteomes" id="UP001189624"/>
    </source>
</evidence>
<dbReference type="InterPro" id="IPR008271">
    <property type="entry name" value="Ser/Thr_kinase_AS"/>
</dbReference>
<organism evidence="8 9">
    <name type="scientific">Sphenostylis stenocarpa</name>
    <dbReference type="NCBI Taxonomy" id="92480"/>
    <lineage>
        <taxon>Eukaryota</taxon>
        <taxon>Viridiplantae</taxon>
        <taxon>Streptophyta</taxon>
        <taxon>Embryophyta</taxon>
        <taxon>Tracheophyta</taxon>
        <taxon>Spermatophyta</taxon>
        <taxon>Magnoliopsida</taxon>
        <taxon>eudicotyledons</taxon>
        <taxon>Gunneridae</taxon>
        <taxon>Pentapetalae</taxon>
        <taxon>rosids</taxon>
        <taxon>fabids</taxon>
        <taxon>Fabales</taxon>
        <taxon>Fabaceae</taxon>
        <taxon>Papilionoideae</taxon>
        <taxon>50 kb inversion clade</taxon>
        <taxon>NPAAA clade</taxon>
        <taxon>indigoferoid/millettioid clade</taxon>
        <taxon>Phaseoleae</taxon>
        <taxon>Sphenostylis</taxon>
    </lineage>
</organism>
<reference evidence="8" key="1">
    <citation type="submission" date="2023-10" db="EMBL/GenBank/DDBJ databases">
        <authorList>
            <person name="Domelevo Entfellner J.-B."/>
        </authorList>
    </citation>
    <scope>NUCLEOTIDE SEQUENCE</scope>
</reference>
<keyword evidence="5" id="KW-0067">ATP-binding</keyword>
<gene>
    <name evidence="8" type="ORF">AYBTSS11_LOCUS23845</name>
</gene>
<feature type="region of interest" description="Disordered" evidence="6">
    <location>
        <begin position="1"/>
        <end position="135"/>
    </location>
</feature>
<feature type="compositionally biased region" description="Basic and acidic residues" evidence="6">
    <location>
        <begin position="106"/>
        <end position="120"/>
    </location>
</feature>
<evidence type="ECO:0000256" key="6">
    <source>
        <dbReference type="SAM" id="MobiDB-lite"/>
    </source>
</evidence>
<dbReference type="GO" id="GO:0033316">
    <property type="term" value="P:meiotic spindle assembly checkpoint signaling"/>
    <property type="evidence" value="ECO:0007669"/>
    <property type="project" value="TreeGrafter"/>
</dbReference>
<dbReference type="PROSITE" id="PS00108">
    <property type="entry name" value="PROTEIN_KINASE_ST"/>
    <property type="match status" value="1"/>
</dbReference>
<evidence type="ECO:0000256" key="4">
    <source>
        <dbReference type="ARBA" id="ARBA00022777"/>
    </source>
</evidence>
<evidence type="ECO:0000256" key="5">
    <source>
        <dbReference type="ARBA" id="ARBA00022840"/>
    </source>
</evidence>
<evidence type="ECO:0000256" key="2">
    <source>
        <dbReference type="ARBA" id="ARBA00022679"/>
    </source>
</evidence>
<sequence>MRHSMDDNPNLSLPRASSPSSSEFFKQVQPALKRHRPLGSTQSHSLRPKRSMVAQRNISNKSYEDPPSISDTCTDEGCKNKPSLQVESQSVGAHKKPQALTLSSDMKLDSSRLEKQEKNASCKRPSGPQKRTYDPEVHKVTDKALFEGVINGSFGNKTGRVKDDGFIYMVLEYGEIDLAHMLSQKLKELDGNNQTMDANWLRFYWQQILLAVNTIYEERIVHSDLKPANFLLIKGSLKLIDFGIAKAIMSNTTNIQRDSQVFYSCIHGYQSQVLVAGIRMMQF</sequence>
<dbReference type="EMBL" id="OY731405">
    <property type="protein sequence ID" value="CAJ1971839.1"/>
    <property type="molecule type" value="Genomic_DNA"/>
</dbReference>
<dbReference type="SMART" id="SM00220">
    <property type="entry name" value="S_TKc"/>
    <property type="match status" value="1"/>
</dbReference>
<dbReference type="SUPFAM" id="SSF56112">
    <property type="entry name" value="Protein kinase-like (PK-like)"/>
    <property type="match status" value="1"/>
</dbReference>
<protein>
    <recommendedName>
        <fullName evidence="7">Protein kinase domain-containing protein</fullName>
    </recommendedName>
</protein>
<dbReference type="InterPro" id="IPR011009">
    <property type="entry name" value="Kinase-like_dom_sf"/>
</dbReference>
<name>A0AA86SVV8_9FABA</name>
<dbReference type="GO" id="GO:0004712">
    <property type="term" value="F:protein serine/threonine/tyrosine kinase activity"/>
    <property type="evidence" value="ECO:0007669"/>
    <property type="project" value="TreeGrafter"/>
</dbReference>
<keyword evidence="4" id="KW-0418">Kinase</keyword>
<evidence type="ECO:0000256" key="3">
    <source>
        <dbReference type="ARBA" id="ARBA00022741"/>
    </source>
</evidence>
<evidence type="ECO:0000256" key="1">
    <source>
        <dbReference type="ARBA" id="ARBA00022527"/>
    </source>
</evidence>
<dbReference type="PANTHER" id="PTHR22974:SF21">
    <property type="entry name" value="DUAL SPECIFICITY PROTEIN KINASE TTK"/>
    <property type="match status" value="1"/>
</dbReference>
<dbReference type="Gramene" id="rna-AYBTSS11_LOCUS23845">
    <property type="protein sequence ID" value="CAJ1971839.1"/>
    <property type="gene ID" value="gene-AYBTSS11_LOCUS23845"/>
</dbReference>
<dbReference type="InterPro" id="IPR000719">
    <property type="entry name" value="Prot_kinase_dom"/>
</dbReference>
<proteinExistence type="predicted"/>
<dbReference type="PANTHER" id="PTHR22974">
    <property type="entry name" value="MIXED LINEAGE PROTEIN KINASE"/>
    <property type="match status" value="1"/>
</dbReference>
<keyword evidence="1" id="KW-0723">Serine/threonine-protein kinase</keyword>
<evidence type="ECO:0000259" key="7">
    <source>
        <dbReference type="PROSITE" id="PS50011"/>
    </source>
</evidence>
<keyword evidence="3" id="KW-0547">Nucleotide-binding</keyword>
<dbReference type="Proteomes" id="UP001189624">
    <property type="component" value="Chromosome 8"/>
</dbReference>
<dbReference type="GO" id="GO:0034501">
    <property type="term" value="P:protein localization to kinetochore"/>
    <property type="evidence" value="ECO:0007669"/>
    <property type="project" value="TreeGrafter"/>
</dbReference>
<dbReference type="GO" id="GO:0000776">
    <property type="term" value="C:kinetochore"/>
    <property type="evidence" value="ECO:0007669"/>
    <property type="project" value="TreeGrafter"/>
</dbReference>
<accession>A0AA86SVV8</accession>
<dbReference type="Gene3D" id="1.10.510.10">
    <property type="entry name" value="Transferase(Phosphotransferase) domain 1"/>
    <property type="match status" value="1"/>
</dbReference>